<dbReference type="InterPro" id="IPR012338">
    <property type="entry name" value="Beta-lactam/transpept-like"/>
</dbReference>
<feature type="domain" description="Peptidase S12 Pab87-related C-terminal" evidence="3">
    <location>
        <begin position="412"/>
        <end position="499"/>
    </location>
</feature>
<gene>
    <name evidence="4" type="ORF">MUB46_05120</name>
</gene>
<dbReference type="PANTHER" id="PTHR46825:SF15">
    <property type="entry name" value="BETA-LACTAMASE-RELATED DOMAIN-CONTAINING PROTEIN"/>
    <property type="match status" value="1"/>
</dbReference>
<evidence type="ECO:0000259" key="3">
    <source>
        <dbReference type="Pfam" id="PF11954"/>
    </source>
</evidence>
<dbReference type="Proteomes" id="UP001320898">
    <property type="component" value="Unassembled WGS sequence"/>
</dbReference>
<keyword evidence="1" id="KW-0732">Signal</keyword>
<reference evidence="4 5" key="1">
    <citation type="submission" date="2022-04" db="EMBL/GenBank/DDBJ databases">
        <authorList>
            <person name="Ye Y.-Q."/>
            <person name="Du Z.-J."/>
        </authorList>
    </citation>
    <scope>NUCLEOTIDE SEQUENCE [LARGE SCALE GENOMIC DNA]</scope>
    <source>
        <strain evidence="4 5">A6E488</strain>
    </source>
</reference>
<dbReference type="InterPro" id="IPR050491">
    <property type="entry name" value="AmpC-like"/>
</dbReference>
<dbReference type="SUPFAM" id="SSF56601">
    <property type="entry name" value="beta-lactamase/transpeptidase-like"/>
    <property type="match status" value="1"/>
</dbReference>
<feature type="domain" description="Beta-lactamase-related" evidence="2">
    <location>
        <begin position="40"/>
        <end position="374"/>
    </location>
</feature>
<dbReference type="Gene3D" id="3.40.710.10">
    <property type="entry name" value="DD-peptidase/beta-lactamase superfamily"/>
    <property type="match status" value="1"/>
</dbReference>
<feature type="signal peptide" evidence="1">
    <location>
        <begin position="1"/>
        <end position="24"/>
    </location>
</feature>
<organism evidence="4 5">
    <name type="scientific">Microbaculum marinisediminis</name>
    <dbReference type="NCBI Taxonomy" id="2931392"/>
    <lineage>
        <taxon>Bacteria</taxon>
        <taxon>Pseudomonadati</taxon>
        <taxon>Pseudomonadota</taxon>
        <taxon>Alphaproteobacteria</taxon>
        <taxon>Hyphomicrobiales</taxon>
        <taxon>Tepidamorphaceae</taxon>
        <taxon>Microbaculum</taxon>
    </lineage>
</organism>
<name>A0AAW5QXQ5_9HYPH</name>
<dbReference type="RefSeq" id="WP_261614803.1">
    <property type="nucleotide sequence ID" value="NZ_JALIDZ010000002.1"/>
</dbReference>
<feature type="chain" id="PRO_5043801034" evidence="1">
    <location>
        <begin position="25"/>
        <end position="514"/>
    </location>
</feature>
<dbReference type="EMBL" id="JALIDZ010000002">
    <property type="protein sequence ID" value="MCT8971236.1"/>
    <property type="molecule type" value="Genomic_DNA"/>
</dbReference>
<evidence type="ECO:0000256" key="1">
    <source>
        <dbReference type="SAM" id="SignalP"/>
    </source>
</evidence>
<dbReference type="GO" id="GO:0016787">
    <property type="term" value="F:hydrolase activity"/>
    <property type="evidence" value="ECO:0007669"/>
    <property type="project" value="UniProtKB-KW"/>
</dbReference>
<evidence type="ECO:0000313" key="4">
    <source>
        <dbReference type="EMBL" id="MCT8971236.1"/>
    </source>
</evidence>
<protein>
    <submittedName>
        <fullName evidence="4">Serine hydrolase</fullName>
    </submittedName>
</protein>
<dbReference type="InterPro" id="IPR021860">
    <property type="entry name" value="Peptidase_S12_Pab87-rel_C"/>
</dbReference>
<evidence type="ECO:0000259" key="2">
    <source>
        <dbReference type="Pfam" id="PF00144"/>
    </source>
</evidence>
<dbReference type="AlphaFoldDB" id="A0AAW5QXQ5"/>
<dbReference type="Pfam" id="PF00144">
    <property type="entry name" value="Beta-lactamase"/>
    <property type="match status" value="1"/>
</dbReference>
<keyword evidence="5" id="KW-1185">Reference proteome</keyword>
<dbReference type="InterPro" id="IPR001466">
    <property type="entry name" value="Beta-lactam-related"/>
</dbReference>
<evidence type="ECO:0000313" key="5">
    <source>
        <dbReference type="Proteomes" id="UP001320898"/>
    </source>
</evidence>
<dbReference type="PANTHER" id="PTHR46825">
    <property type="entry name" value="D-ALANYL-D-ALANINE-CARBOXYPEPTIDASE/ENDOPEPTIDASE AMPH"/>
    <property type="match status" value="1"/>
</dbReference>
<accession>A0AAW5QXQ5</accession>
<dbReference type="Gene3D" id="2.40.128.600">
    <property type="match status" value="1"/>
</dbReference>
<proteinExistence type="predicted"/>
<dbReference type="Pfam" id="PF11954">
    <property type="entry name" value="DUF3471"/>
    <property type="match status" value="1"/>
</dbReference>
<comment type="caution">
    <text evidence="4">The sequence shown here is derived from an EMBL/GenBank/DDBJ whole genome shotgun (WGS) entry which is preliminary data.</text>
</comment>
<keyword evidence="4" id="KW-0378">Hydrolase</keyword>
<sequence>MRFARDLLLSGLVSLAVFPSAASAQDLADGAVEAALPKLEAYAEGLVENGEVPGMAVAVVHKDRIVYLWGFGVREEGKDAPVDPDTVFQVASLSKAVSATVVAALVSEGRVSWDSRIADIDPEFQLSEAYPSAQLTVTDLFSHRSGLPGDAGNELEGLGYPRDEVLRRLRLVAPASSFRSAYSYSNFGLTEGAVAAARAADLGWEAAGERKLFGPLGMTATSYRHDDFVAHENRATLHVRQNGKWQALSVREPDAQAPAGGISSTAGDLAEWMRLVLSGGDFDGDRLIDEAAMDAMHVPLMTRGTHPVNGSSSFYGRGWNVEYGRRGIVWGHAGAFSNGARSVASLMPEYDLGIVVLANAFPTGAPEAVAATFYDLVFDGAPQSDWLAPWNALYASMFGPEVEAAKETYGTPPADPSPALAAAAYVGTYANDYLGDAVVAEEGEGLVLKLGPDGAKQFPLVHFDRDLFLYKPLDEMPDFPVAAVFRIGPDGKAQTLTLEDLDDLGMGTLDRKAP</sequence>